<keyword evidence="1" id="KW-0812">Transmembrane</keyword>
<protein>
    <submittedName>
        <fullName evidence="3">Uncharacterized protein</fullName>
    </submittedName>
</protein>
<reference key="1">
    <citation type="submission" date="2010-11" db="EMBL/GenBank/DDBJ databases">
        <title>The complete genome of Bacteroides helcogenes P 36-108.</title>
        <authorList>
            <consortium name="US DOE Joint Genome Institute (JGI-PGF)"/>
            <person name="Lucas S."/>
            <person name="Copeland A."/>
            <person name="Lapidus A."/>
            <person name="Bruce D."/>
            <person name="Goodwin L."/>
            <person name="Pitluck S."/>
            <person name="Kyrpides N."/>
            <person name="Mavromatis K."/>
            <person name="Ivanova N."/>
            <person name="Zeytun A."/>
            <person name="Brettin T."/>
            <person name="Detter J.C."/>
            <person name="Tapia R."/>
            <person name="Han C."/>
            <person name="Land M."/>
            <person name="Hauser L."/>
            <person name="Markowitz V."/>
            <person name="Cheng J.-F."/>
            <person name="Hugenholtz P."/>
            <person name="Woyke T."/>
            <person name="Wu D."/>
            <person name="Gronow S."/>
            <person name="Wellnitz S."/>
            <person name="Brambilla E."/>
            <person name="Klenk H.-P."/>
            <person name="Eisen J.A."/>
        </authorList>
    </citation>
    <scope>NUCLEOTIDE SEQUENCE</scope>
    <source>
        <strain>P 36-108</strain>
    </source>
</reference>
<keyword evidence="1" id="KW-1133">Transmembrane helix</keyword>
<evidence type="ECO:0000313" key="3">
    <source>
        <dbReference type="EMBL" id="ADV45033.1"/>
    </source>
</evidence>
<dbReference type="eggNOG" id="ENOG5033MNI">
    <property type="taxonomic scope" value="Bacteria"/>
</dbReference>
<keyword evidence="4" id="KW-1185">Reference proteome</keyword>
<feature type="transmembrane region" description="Helical" evidence="1">
    <location>
        <begin position="38"/>
        <end position="55"/>
    </location>
</feature>
<gene>
    <name evidence="3" type="ordered locus">Bache_3106</name>
</gene>
<dbReference type="Proteomes" id="UP000008630">
    <property type="component" value="Chromosome"/>
</dbReference>
<evidence type="ECO:0000256" key="2">
    <source>
        <dbReference type="SAM" id="SignalP"/>
    </source>
</evidence>
<feature type="chain" id="PRO_5003209316" evidence="2">
    <location>
        <begin position="23"/>
        <end position="73"/>
    </location>
</feature>
<dbReference type="STRING" id="693979.Bache_3106"/>
<dbReference type="EMBL" id="CP002352">
    <property type="protein sequence ID" value="ADV45033.1"/>
    <property type="molecule type" value="Genomic_DNA"/>
</dbReference>
<dbReference type="RefSeq" id="WP_013548620.1">
    <property type="nucleotide sequence ID" value="NC_014933.1"/>
</dbReference>
<reference evidence="3 4" key="2">
    <citation type="journal article" date="2011" name="Stand. Genomic Sci.">
        <title>Complete genome sequence of Bacteroides helcogenes type strain (P 36-108).</title>
        <authorList>
            <person name="Pati A."/>
            <person name="Gronow S."/>
            <person name="Zeytun A."/>
            <person name="Lapidus A."/>
            <person name="Nolan M."/>
            <person name="Hammon N."/>
            <person name="Deshpande S."/>
            <person name="Cheng J.F."/>
            <person name="Tapia R."/>
            <person name="Han C."/>
            <person name="Goodwin L."/>
            <person name="Pitluck S."/>
            <person name="Liolios K."/>
            <person name="Pagani I."/>
            <person name="Ivanova N."/>
            <person name="Mavromatis K."/>
            <person name="Chen A."/>
            <person name="Palaniappan K."/>
            <person name="Land M."/>
            <person name="Hauser L."/>
            <person name="Chang Y.J."/>
            <person name="Jeffries C.D."/>
            <person name="Detter J.C."/>
            <person name="Brambilla E."/>
            <person name="Rohde M."/>
            <person name="Goker M."/>
            <person name="Woyke T."/>
            <person name="Bristow J."/>
            <person name="Eisen J.A."/>
            <person name="Markowitz V."/>
            <person name="Hugenholtz P."/>
            <person name="Kyrpides N.C."/>
            <person name="Klenk H.P."/>
            <person name="Lucas S."/>
        </authorList>
    </citation>
    <scope>NUCLEOTIDE SEQUENCE [LARGE SCALE GENOMIC DNA]</scope>
    <source>
        <strain evidence="4">ATCC 35417 / DSM 20613 / JCM 6297 / CCUG 15421 / P 36-108</strain>
    </source>
</reference>
<name>E6SQW4_BACT6</name>
<dbReference type="PATRIC" id="fig|693979.3.peg.3255"/>
<feature type="signal peptide" evidence="2">
    <location>
        <begin position="1"/>
        <end position="22"/>
    </location>
</feature>
<keyword evidence="2" id="KW-0732">Signal</keyword>
<dbReference type="HOGENOM" id="CLU_2646998_0_0_10"/>
<organism evidence="3 4">
    <name type="scientific">Bacteroides helcogenes (strain ATCC 35417 / DSM 20613 / JCM 6297 / CCUG 15421 / P 36-108)</name>
    <dbReference type="NCBI Taxonomy" id="693979"/>
    <lineage>
        <taxon>Bacteria</taxon>
        <taxon>Pseudomonadati</taxon>
        <taxon>Bacteroidota</taxon>
        <taxon>Bacteroidia</taxon>
        <taxon>Bacteroidales</taxon>
        <taxon>Bacteroidaceae</taxon>
        <taxon>Bacteroides</taxon>
    </lineage>
</organism>
<dbReference type="OrthoDB" id="1049289at2"/>
<evidence type="ECO:0000256" key="1">
    <source>
        <dbReference type="SAM" id="Phobius"/>
    </source>
</evidence>
<proteinExistence type="predicted"/>
<accession>E6SQW4</accession>
<keyword evidence="1" id="KW-0472">Membrane</keyword>
<sequence length="73" mass="8457">MKRIKKSTGLTAALLIYVTATAAYFLPRNTVISDTEKYVTVAVSYVIVFVLWLVLRKKEELQRKRREGDDELH</sequence>
<evidence type="ECO:0000313" key="4">
    <source>
        <dbReference type="Proteomes" id="UP000008630"/>
    </source>
</evidence>
<dbReference type="KEGG" id="bhl:Bache_3106"/>
<dbReference type="AlphaFoldDB" id="E6SQW4"/>